<dbReference type="EMBL" id="FOAW01000007">
    <property type="protein sequence ID" value="SEL29464.1"/>
    <property type="molecule type" value="Genomic_DNA"/>
</dbReference>
<evidence type="ECO:0000259" key="2">
    <source>
        <dbReference type="Pfam" id="PF16640"/>
    </source>
</evidence>
<name>A0A1H7P1X2_9NOCA</name>
<dbReference type="Pfam" id="PF16640">
    <property type="entry name" value="Big_3_5"/>
    <property type="match status" value="1"/>
</dbReference>
<proteinExistence type="predicted"/>
<feature type="domain" description="Bacterial Ig-like" evidence="2">
    <location>
        <begin position="83"/>
        <end position="165"/>
    </location>
</feature>
<evidence type="ECO:0000313" key="4">
    <source>
        <dbReference type="Proteomes" id="UP000198677"/>
    </source>
</evidence>
<feature type="chain" id="PRO_5011576562" evidence="1">
    <location>
        <begin position="29"/>
        <end position="166"/>
    </location>
</feature>
<dbReference type="Gene3D" id="2.60.40.10">
    <property type="entry name" value="Immunoglobulins"/>
    <property type="match status" value="1"/>
</dbReference>
<reference evidence="4" key="1">
    <citation type="submission" date="2016-10" db="EMBL/GenBank/DDBJ databases">
        <authorList>
            <person name="Varghese N."/>
            <person name="Submissions S."/>
        </authorList>
    </citation>
    <scope>NUCLEOTIDE SEQUENCE [LARGE SCALE GENOMIC DNA]</scope>
    <source>
        <strain evidence="4">DSM 44675</strain>
    </source>
</reference>
<dbReference type="InterPro" id="IPR013783">
    <property type="entry name" value="Ig-like_fold"/>
</dbReference>
<feature type="signal peptide" evidence="1">
    <location>
        <begin position="1"/>
        <end position="28"/>
    </location>
</feature>
<gene>
    <name evidence="3" type="ORF">SAMN05444583_107216</name>
</gene>
<evidence type="ECO:0000256" key="1">
    <source>
        <dbReference type="SAM" id="SignalP"/>
    </source>
</evidence>
<accession>A0A1H7P1X2</accession>
<sequence length="166" mass="16156">MLKHPIKVAVLAGLIAGGSLMTAAPAMAAPVTTSPAPHSASADGGGSLANILGPNSPLAPLLKLLPTGSLGTDKVVDVKTTLAGPATAKAGTKASFTATVTPSSSTGKVQFKVDNKAVGAPIPVVGGTAKTDLTFDKAGAKSVTAVFVGADGKEYASAPHTVTVTK</sequence>
<organism evidence="3 4">
    <name type="scientific">Rhodococcus maanshanensis</name>
    <dbReference type="NCBI Taxonomy" id="183556"/>
    <lineage>
        <taxon>Bacteria</taxon>
        <taxon>Bacillati</taxon>
        <taxon>Actinomycetota</taxon>
        <taxon>Actinomycetes</taxon>
        <taxon>Mycobacteriales</taxon>
        <taxon>Nocardiaceae</taxon>
        <taxon>Rhodococcus</taxon>
    </lineage>
</organism>
<dbReference type="GO" id="GO:0005975">
    <property type="term" value="P:carbohydrate metabolic process"/>
    <property type="evidence" value="ECO:0007669"/>
    <property type="project" value="UniProtKB-ARBA"/>
</dbReference>
<dbReference type="InterPro" id="IPR032109">
    <property type="entry name" value="Big_3_5"/>
</dbReference>
<keyword evidence="4" id="KW-1185">Reference proteome</keyword>
<evidence type="ECO:0000313" key="3">
    <source>
        <dbReference type="EMBL" id="SEL29464.1"/>
    </source>
</evidence>
<dbReference type="RefSeq" id="WP_072751496.1">
    <property type="nucleotide sequence ID" value="NZ_FOAW01000007.1"/>
</dbReference>
<dbReference type="Proteomes" id="UP000198677">
    <property type="component" value="Unassembled WGS sequence"/>
</dbReference>
<dbReference type="AlphaFoldDB" id="A0A1H7P1X2"/>
<keyword evidence="1" id="KW-0732">Signal</keyword>
<protein>
    <submittedName>
        <fullName evidence="3">Ig-like domain (Group 3)</fullName>
    </submittedName>
</protein>